<dbReference type="InterPro" id="IPR001401">
    <property type="entry name" value="Dynamin_GTPase"/>
</dbReference>
<accession>A0A3Q3KH69</accession>
<dbReference type="GO" id="GO:0005525">
    <property type="term" value="F:GTP binding"/>
    <property type="evidence" value="ECO:0007669"/>
    <property type="project" value="UniProtKB-KW"/>
</dbReference>
<dbReference type="InterPro" id="IPR022812">
    <property type="entry name" value="Dynamin"/>
</dbReference>
<dbReference type="GO" id="GO:0005874">
    <property type="term" value="C:microtubule"/>
    <property type="evidence" value="ECO:0007669"/>
    <property type="project" value="TreeGrafter"/>
</dbReference>
<organism evidence="4 5">
    <name type="scientific">Monopterus albus</name>
    <name type="common">Swamp eel</name>
    <dbReference type="NCBI Taxonomy" id="43700"/>
    <lineage>
        <taxon>Eukaryota</taxon>
        <taxon>Metazoa</taxon>
        <taxon>Chordata</taxon>
        <taxon>Craniata</taxon>
        <taxon>Vertebrata</taxon>
        <taxon>Euteleostomi</taxon>
        <taxon>Actinopterygii</taxon>
        <taxon>Neopterygii</taxon>
        <taxon>Teleostei</taxon>
        <taxon>Neoteleostei</taxon>
        <taxon>Acanthomorphata</taxon>
        <taxon>Anabantaria</taxon>
        <taxon>Synbranchiformes</taxon>
        <taxon>Synbranchidae</taxon>
        <taxon>Monopterus</taxon>
    </lineage>
</organism>
<dbReference type="GO" id="GO:0003924">
    <property type="term" value="F:GTPase activity"/>
    <property type="evidence" value="ECO:0007669"/>
    <property type="project" value="InterPro"/>
</dbReference>
<dbReference type="GO" id="GO:0005737">
    <property type="term" value="C:cytoplasm"/>
    <property type="evidence" value="ECO:0007669"/>
    <property type="project" value="TreeGrafter"/>
</dbReference>
<dbReference type="GO" id="GO:0008017">
    <property type="term" value="F:microtubule binding"/>
    <property type="evidence" value="ECO:0007669"/>
    <property type="project" value="TreeGrafter"/>
</dbReference>
<evidence type="ECO:0000313" key="4">
    <source>
        <dbReference type="Ensembl" id="ENSMALP00000028951.1"/>
    </source>
</evidence>
<dbReference type="GO" id="GO:0016185">
    <property type="term" value="P:synaptic vesicle budding from presynaptic endocytic zone membrane"/>
    <property type="evidence" value="ECO:0007669"/>
    <property type="project" value="TreeGrafter"/>
</dbReference>
<evidence type="ECO:0000313" key="5">
    <source>
        <dbReference type="Proteomes" id="UP000261600"/>
    </source>
</evidence>
<proteinExistence type="predicted"/>
<dbReference type="Proteomes" id="UP000261600">
    <property type="component" value="Unplaced"/>
</dbReference>
<sequence length="210" mass="22850">KTPAKVSSALKLSQSGLVGFRIMGKTADLTVVQTTIIDTLHKEEKGFLPRGSGIGTHLPLILQLVNSKASCWERGPLNPMNNRFVDFEEVHQKIEAETDGLTGSNKSISPIPIKLCVYSPNVLNLTLIDLPGMTKVTYAAAVHHQESCLILAATPANSDALKIAKVVDPQGLRTIGVMTKLDRMDEGTDAQDILENKLLPLRRGEITRVF</sequence>
<name>A0A3Q3KH69_MONAL</name>
<dbReference type="SUPFAM" id="SSF52540">
    <property type="entry name" value="P-loop containing nucleoside triphosphate hydrolases"/>
    <property type="match status" value="1"/>
</dbReference>
<dbReference type="PANTHER" id="PTHR11566:SF23">
    <property type="entry name" value="DYNAMIN-2"/>
    <property type="match status" value="1"/>
</dbReference>
<dbReference type="GO" id="GO:0098793">
    <property type="term" value="C:presynapse"/>
    <property type="evidence" value="ECO:0007669"/>
    <property type="project" value="GOC"/>
</dbReference>
<evidence type="ECO:0000256" key="1">
    <source>
        <dbReference type="ARBA" id="ARBA00022741"/>
    </source>
</evidence>
<keyword evidence="2" id="KW-0342">GTP-binding</keyword>
<dbReference type="InterPro" id="IPR027417">
    <property type="entry name" value="P-loop_NTPase"/>
</dbReference>
<dbReference type="InterPro" id="IPR030381">
    <property type="entry name" value="G_DYNAMIN_dom"/>
</dbReference>
<evidence type="ECO:0000259" key="3">
    <source>
        <dbReference type="PROSITE" id="PS51718"/>
    </source>
</evidence>
<feature type="domain" description="Dynamin-type G" evidence="3">
    <location>
        <begin position="17"/>
        <end position="210"/>
    </location>
</feature>
<dbReference type="Ensembl" id="ENSMALT00000029474.1">
    <property type="protein sequence ID" value="ENSMALP00000028951.1"/>
    <property type="gene ID" value="ENSMALG00000020021.1"/>
</dbReference>
<dbReference type="PROSITE" id="PS51718">
    <property type="entry name" value="G_DYNAMIN_2"/>
    <property type="match status" value="1"/>
</dbReference>
<dbReference type="STRING" id="43700.ENSMALP00000028951"/>
<keyword evidence="1" id="KW-0547">Nucleotide-binding</keyword>
<dbReference type="Pfam" id="PF00350">
    <property type="entry name" value="Dynamin_N"/>
    <property type="match status" value="1"/>
</dbReference>
<dbReference type="GO" id="GO:0005886">
    <property type="term" value="C:plasma membrane"/>
    <property type="evidence" value="ECO:0007669"/>
    <property type="project" value="TreeGrafter"/>
</dbReference>
<keyword evidence="5" id="KW-1185">Reference proteome</keyword>
<dbReference type="GO" id="GO:0031623">
    <property type="term" value="P:receptor internalization"/>
    <property type="evidence" value="ECO:0007669"/>
    <property type="project" value="TreeGrafter"/>
</dbReference>
<dbReference type="PRINTS" id="PR00195">
    <property type="entry name" value="DYNAMIN"/>
</dbReference>
<evidence type="ECO:0000256" key="2">
    <source>
        <dbReference type="ARBA" id="ARBA00023134"/>
    </source>
</evidence>
<dbReference type="SMART" id="SM00053">
    <property type="entry name" value="DYNc"/>
    <property type="match status" value="1"/>
</dbReference>
<protein>
    <recommendedName>
        <fullName evidence="3">Dynamin-type G domain-containing protein</fullName>
    </recommendedName>
</protein>
<dbReference type="Gene3D" id="3.40.50.300">
    <property type="entry name" value="P-loop containing nucleotide triphosphate hydrolases"/>
    <property type="match status" value="1"/>
</dbReference>
<reference evidence="4" key="2">
    <citation type="submission" date="2025-09" db="UniProtKB">
        <authorList>
            <consortium name="Ensembl"/>
        </authorList>
    </citation>
    <scope>IDENTIFICATION</scope>
</reference>
<dbReference type="AlphaFoldDB" id="A0A3Q3KH69"/>
<dbReference type="PANTHER" id="PTHR11566">
    <property type="entry name" value="DYNAMIN"/>
    <property type="match status" value="1"/>
</dbReference>
<reference evidence="4" key="1">
    <citation type="submission" date="2025-08" db="UniProtKB">
        <authorList>
            <consortium name="Ensembl"/>
        </authorList>
    </citation>
    <scope>IDENTIFICATION</scope>
</reference>
<dbReference type="InterPro" id="IPR045063">
    <property type="entry name" value="Dynamin_N"/>
</dbReference>